<protein>
    <submittedName>
        <fullName evidence="1">Uncharacterized protein</fullName>
    </submittedName>
</protein>
<evidence type="ECO:0000313" key="1">
    <source>
        <dbReference type="EMBL" id="GAG78584.1"/>
    </source>
</evidence>
<gene>
    <name evidence="1" type="ORF">S01H4_23520</name>
</gene>
<comment type="caution">
    <text evidence="1">The sequence shown here is derived from an EMBL/GenBank/DDBJ whole genome shotgun (WGS) entry which is preliminary data.</text>
</comment>
<reference evidence="1" key="1">
    <citation type="journal article" date="2014" name="Front. Microbiol.">
        <title>High frequency of phylogenetically diverse reductive dehalogenase-homologous genes in deep subseafloor sedimentary metagenomes.</title>
        <authorList>
            <person name="Kawai M."/>
            <person name="Futagami T."/>
            <person name="Toyoda A."/>
            <person name="Takaki Y."/>
            <person name="Nishi S."/>
            <person name="Hori S."/>
            <person name="Arai W."/>
            <person name="Tsubouchi T."/>
            <person name="Morono Y."/>
            <person name="Uchiyama I."/>
            <person name="Ito T."/>
            <person name="Fujiyama A."/>
            <person name="Inagaki F."/>
            <person name="Takami H."/>
        </authorList>
    </citation>
    <scope>NUCLEOTIDE SEQUENCE</scope>
    <source>
        <strain evidence="1">Expedition CK06-06</strain>
    </source>
</reference>
<dbReference type="AlphaFoldDB" id="X1AA01"/>
<sequence>MNNLANPDNPDYDETLLVTMNTKLNALIEAEIGDDKVLLERPEQQE</sequence>
<proteinExistence type="predicted"/>
<name>X1AA01_9ZZZZ</name>
<accession>X1AA01</accession>
<organism evidence="1">
    <name type="scientific">marine sediment metagenome</name>
    <dbReference type="NCBI Taxonomy" id="412755"/>
    <lineage>
        <taxon>unclassified sequences</taxon>
        <taxon>metagenomes</taxon>
        <taxon>ecological metagenomes</taxon>
    </lineage>
</organism>
<dbReference type="EMBL" id="BART01010924">
    <property type="protein sequence ID" value="GAG78584.1"/>
    <property type="molecule type" value="Genomic_DNA"/>
</dbReference>